<protein>
    <submittedName>
        <fullName evidence="1">Uncharacterized protein</fullName>
    </submittedName>
</protein>
<comment type="caution">
    <text evidence="1">The sequence shown here is derived from an EMBL/GenBank/DDBJ whole genome shotgun (WGS) entry which is preliminary data.</text>
</comment>
<accession>A0ACB8UIT1</accession>
<keyword evidence="2" id="KW-1185">Reference proteome</keyword>
<dbReference type="Proteomes" id="UP001055072">
    <property type="component" value="Unassembled WGS sequence"/>
</dbReference>
<gene>
    <name evidence="1" type="ORF">BDY19DRAFT_989609</name>
</gene>
<sequence length="246" mass="28812">MTWTAVLRIFMLITQAWAYRISVTPPNPPPPKTDQHHHGDTMMLPIYWNRWVWDSLYYSTTLIEVVAIVLPWLPSDFYASYMNIMGTQTILQQIYELTGGGRIPLSIPPEAIVGWILTILGTLLRVWCYKALAKAFTFELSLKEDHKLIRSGPYAYIRHPSYTGLYAVIIGSAMLTYGRGSWWWQVGFGLGSWRYLAVIHLVWEAMMMHVFLGRTKLEDKVLRDHFKEEWEQWERNVPCRLVPRVY</sequence>
<name>A0ACB8UIT1_9APHY</name>
<evidence type="ECO:0000313" key="2">
    <source>
        <dbReference type="Proteomes" id="UP001055072"/>
    </source>
</evidence>
<evidence type="ECO:0000313" key="1">
    <source>
        <dbReference type="EMBL" id="KAI0094106.1"/>
    </source>
</evidence>
<dbReference type="EMBL" id="MU274901">
    <property type="protein sequence ID" value="KAI0094106.1"/>
    <property type="molecule type" value="Genomic_DNA"/>
</dbReference>
<proteinExistence type="predicted"/>
<organism evidence="1 2">
    <name type="scientific">Irpex rosettiformis</name>
    <dbReference type="NCBI Taxonomy" id="378272"/>
    <lineage>
        <taxon>Eukaryota</taxon>
        <taxon>Fungi</taxon>
        <taxon>Dikarya</taxon>
        <taxon>Basidiomycota</taxon>
        <taxon>Agaricomycotina</taxon>
        <taxon>Agaricomycetes</taxon>
        <taxon>Polyporales</taxon>
        <taxon>Irpicaceae</taxon>
        <taxon>Irpex</taxon>
    </lineage>
</organism>
<reference evidence="1" key="1">
    <citation type="journal article" date="2021" name="Environ. Microbiol.">
        <title>Gene family expansions and transcriptome signatures uncover fungal adaptations to wood decay.</title>
        <authorList>
            <person name="Hage H."/>
            <person name="Miyauchi S."/>
            <person name="Viragh M."/>
            <person name="Drula E."/>
            <person name="Min B."/>
            <person name="Chaduli D."/>
            <person name="Navarro D."/>
            <person name="Favel A."/>
            <person name="Norest M."/>
            <person name="Lesage-Meessen L."/>
            <person name="Balint B."/>
            <person name="Merenyi Z."/>
            <person name="de Eugenio L."/>
            <person name="Morin E."/>
            <person name="Martinez A.T."/>
            <person name="Baldrian P."/>
            <person name="Stursova M."/>
            <person name="Martinez M.J."/>
            <person name="Novotny C."/>
            <person name="Magnuson J.K."/>
            <person name="Spatafora J.W."/>
            <person name="Maurice S."/>
            <person name="Pangilinan J."/>
            <person name="Andreopoulos W."/>
            <person name="LaButti K."/>
            <person name="Hundley H."/>
            <person name="Na H."/>
            <person name="Kuo A."/>
            <person name="Barry K."/>
            <person name="Lipzen A."/>
            <person name="Henrissat B."/>
            <person name="Riley R."/>
            <person name="Ahrendt S."/>
            <person name="Nagy L.G."/>
            <person name="Grigoriev I.V."/>
            <person name="Martin F."/>
            <person name="Rosso M.N."/>
        </authorList>
    </citation>
    <scope>NUCLEOTIDE SEQUENCE</scope>
    <source>
        <strain evidence="1">CBS 384.51</strain>
    </source>
</reference>